<dbReference type="PANTHER" id="PTHR37809:SF1">
    <property type="entry name" value="RIBOSOMAL PROTEIN S12 METHYLTHIOTRANSFERASE ACCESSORY FACTOR YCAO"/>
    <property type="match status" value="1"/>
</dbReference>
<accession>A0ABV7NUX9</accession>
<reference evidence="4" key="1">
    <citation type="journal article" date="2019" name="Int. J. Syst. Evol. Microbiol.">
        <title>The Global Catalogue of Microorganisms (GCM) 10K type strain sequencing project: providing services to taxonomists for standard genome sequencing and annotation.</title>
        <authorList>
            <consortium name="The Broad Institute Genomics Platform"/>
            <consortium name="The Broad Institute Genome Sequencing Center for Infectious Disease"/>
            <person name="Wu L."/>
            <person name="Ma J."/>
        </authorList>
    </citation>
    <scope>NUCLEOTIDE SEQUENCE [LARGE SCALE GENOMIC DNA]</scope>
    <source>
        <strain evidence="4">CGMCC 4.7676</strain>
    </source>
</reference>
<feature type="domain" description="YcaO" evidence="2">
    <location>
        <begin position="80"/>
        <end position="396"/>
    </location>
</feature>
<gene>
    <name evidence="3" type="ORF">ACFOSH_14205</name>
</gene>
<evidence type="ECO:0000256" key="1">
    <source>
        <dbReference type="SAM" id="MobiDB-lite"/>
    </source>
</evidence>
<name>A0ABV7NUX9_9PSEU</name>
<dbReference type="Proteomes" id="UP001595645">
    <property type="component" value="Unassembled WGS sequence"/>
</dbReference>
<evidence type="ECO:0000259" key="2">
    <source>
        <dbReference type="PROSITE" id="PS51664"/>
    </source>
</evidence>
<protein>
    <submittedName>
        <fullName evidence="3">YcaO-like family protein</fullName>
    </submittedName>
</protein>
<keyword evidence="4" id="KW-1185">Reference proteome</keyword>
<dbReference type="NCBIfam" id="TIGR00702">
    <property type="entry name" value="YcaO-type kinase domain"/>
    <property type="match status" value="1"/>
</dbReference>
<dbReference type="EMBL" id="JBHRWK010000019">
    <property type="protein sequence ID" value="MFC3450589.1"/>
    <property type="molecule type" value="Genomic_DNA"/>
</dbReference>
<dbReference type="Gene3D" id="3.30.1330.230">
    <property type="match status" value="2"/>
</dbReference>
<organism evidence="3 4">
    <name type="scientific">Amycolatopsis speibonae</name>
    <dbReference type="NCBI Taxonomy" id="1450224"/>
    <lineage>
        <taxon>Bacteria</taxon>
        <taxon>Bacillati</taxon>
        <taxon>Actinomycetota</taxon>
        <taxon>Actinomycetes</taxon>
        <taxon>Pseudonocardiales</taxon>
        <taxon>Pseudonocardiaceae</taxon>
        <taxon>Amycolatopsis</taxon>
    </lineage>
</organism>
<dbReference type="RefSeq" id="WP_378239312.1">
    <property type="nucleotide sequence ID" value="NZ_JBHRWK010000019.1"/>
</dbReference>
<dbReference type="InterPro" id="IPR003776">
    <property type="entry name" value="YcaO-like_dom"/>
</dbReference>
<evidence type="ECO:0000313" key="4">
    <source>
        <dbReference type="Proteomes" id="UP001595645"/>
    </source>
</evidence>
<dbReference type="PROSITE" id="PS51664">
    <property type="entry name" value="YCAO"/>
    <property type="match status" value="1"/>
</dbReference>
<feature type="compositionally biased region" description="Polar residues" evidence="1">
    <location>
        <begin position="1"/>
        <end position="16"/>
    </location>
</feature>
<sequence length="396" mass="43120">MKTMHQTAQATGQGEPSSAKVVFDGTHRSRLPEETWRWIKPKLPRLVITRVADVTWLDEIGIPVFQAVRPNSFTLSVSQGKGNSRELARVSAAMESVELWHAENPLKPSTQTGSVCEVEPLVGYRVHELALASRNYLNPDTRLSWRTAHLVDGGGESLVPSDFVRLDYRCDERWSPPLFRSSSNGLASGNTLDEALLHGMYELVERDSIARVAREGTPNLVDAETVGDPGLMGLLERYRAAKVHVQMSFLANPYRIPVFSVLIWSDAFPATFAGAGAHSDAAVALSRALTEAAQSRATAIAGARDDIGKAPYREARVFGVRRSSDSPPFEGQDNPAIAFDAIESSALPTLDSEVKKVAERIQLVTGHAPLYVDLTQPEIGVPVAHVVCPGTSLQLH</sequence>
<dbReference type="PANTHER" id="PTHR37809">
    <property type="entry name" value="RIBOSOMAL PROTEIN S12 METHYLTHIOTRANSFERASE ACCESSORY FACTOR YCAO"/>
    <property type="match status" value="1"/>
</dbReference>
<comment type="caution">
    <text evidence="3">The sequence shown here is derived from an EMBL/GenBank/DDBJ whole genome shotgun (WGS) entry which is preliminary data.</text>
</comment>
<proteinExistence type="predicted"/>
<evidence type="ECO:0000313" key="3">
    <source>
        <dbReference type="EMBL" id="MFC3450589.1"/>
    </source>
</evidence>
<dbReference type="Pfam" id="PF02624">
    <property type="entry name" value="YcaO"/>
    <property type="match status" value="1"/>
</dbReference>
<feature type="region of interest" description="Disordered" evidence="1">
    <location>
        <begin position="1"/>
        <end position="20"/>
    </location>
</feature>